<dbReference type="Bgee" id="ENSSSAG00000066228">
    <property type="expression patterns" value="Expressed in mesonephros and 21 other cell types or tissues"/>
</dbReference>
<evidence type="ECO:0000313" key="12">
    <source>
        <dbReference type="Proteomes" id="UP001652741"/>
    </source>
</evidence>
<keyword evidence="5 7" id="KW-0175">Coiled coil</keyword>
<keyword evidence="12" id="KW-1185">Reference proteome</keyword>
<evidence type="ECO:0000256" key="8">
    <source>
        <dbReference type="SAM" id="MobiDB-lite"/>
    </source>
</evidence>
<feature type="signal peptide" evidence="9">
    <location>
        <begin position="1"/>
        <end position="24"/>
    </location>
</feature>
<dbReference type="SMART" id="SM00110">
    <property type="entry name" value="C1Q"/>
    <property type="match status" value="1"/>
</dbReference>
<dbReference type="AlphaFoldDB" id="A0A1S3RZT0"/>
<feature type="domain" description="C1q" evidence="10">
    <location>
        <begin position="960"/>
        <end position="1092"/>
    </location>
</feature>
<dbReference type="InterPro" id="IPR008983">
    <property type="entry name" value="Tumour_necrosis_fac-like_dom"/>
</dbReference>
<dbReference type="Pfam" id="PF00386">
    <property type="entry name" value="C1q"/>
    <property type="match status" value="1"/>
</dbReference>
<feature type="chain" id="PRO_5046843295" evidence="9">
    <location>
        <begin position="25"/>
        <end position="1092"/>
    </location>
</feature>
<evidence type="ECO:0000313" key="13">
    <source>
        <dbReference type="RefSeq" id="XP_014057705.2"/>
    </source>
</evidence>
<dbReference type="GeneID" id="106606107"/>
<evidence type="ECO:0000256" key="1">
    <source>
        <dbReference type="ARBA" id="ARBA00004498"/>
    </source>
</evidence>
<evidence type="ECO:0000256" key="6">
    <source>
        <dbReference type="ARBA" id="ARBA00023157"/>
    </source>
</evidence>
<dbReference type="SUPFAM" id="SSF49842">
    <property type="entry name" value="TNF-like"/>
    <property type="match status" value="1"/>
</dbReference>
<evidence type="ECO:0000259" key="11">
    <source>
        <dbReference type="PROSITE" id="PS51041"/>
    </source>
</evidence>
<evidence type="ECO:0000259" key="10">
    <source>
        <dbReference type="PROSITE" id="PS50871"/>
    </source>
</evidence>
<evidence type="ECO:0000256" key="7">
    <source>
        <dbReference type="SAM" id="Coils"/>
    </source>
</evidence>
<proteinExistence type="predicted"/>
<dbReference type="Pfam" id="PF07546">
    <property type="entry name" value="EMI"/>
    <property type="match status" value="1"/>
</dbReference>
<dbReference type="InterPro" id="IPR050392">
    <property type="entry name" value="Collagen/C1q_domain"/>
</dbReference>
<keyword evidence="2" id="KW-0964">Secreted</keyword>
<feature type="compositionally biased region" description="Low complexity" evidence="8">
    <location>
        <begin position="80"/>
        <end position="96"/>
    </location>
</feature>
<organism evidence="12 13">
    <name type="scientific">Salmo salar</name>
    <name type="common">Atlantic salmon</name>
    <dbReference type="NCBI Taxonomy" id="8030"/>
    <lineage>
        <taxon>Eukaryota</taxon>
        <taxon>Metazoa</taxon>
        <taxon>Chordata</taxon>
        <taxon>Craniata</taxon>
        <taxon>Vertebrata</taxon>
        <taxon>Euteleostomi</taxon>
        <taxon>Actinopterygii</taxon>
        <taxon>Neopterygii</taxon>
        <taxon>Teleostei</taxon>
        <taxon>Protacanthopterygii</taxon>
        <taxon>Salmoniformes</taxon>
        <taxon>Salmonidae</taxon>
        <taxon>Salmoninae</taxon>
        <taxon>Salmo</taxon>
    </lineage>
</organism>
<dbReference type="PROSITE" id="PS51041">
    <property type="entry name" value="EMI"/>
    <property type="match status" value="1"/>
</dbReference>
<comment type="subcellular location">
    <subcellularLocation>
        <location evidence="1">Secreted</location>
        <location evidence="1">Extracellular space</location>
        <location evidence="1">Extracellular matrix</location>
    </subcellularLocation>
</comment>
<dbReference type="Proteomes" id="UP001652741">
    <property type="component" value="Chromosome ssa01"/>
</dbReference>
<gene>
    <name evidence="13" type="primary">LOC106606107</name>
</gene>
<evidence type="ECO:0000256" key="5">
    <source>
        <dbReference type="ARBA" id="ARBA00023054"/>
    </source>
</evidence>
<dbReference type="Gene3D" id="2.60.120.40">
    <property type="match status" value="1"/>
</dbReference>
<dbReference type="PROSITE" id="PS50871">
    <property type="entry name" value="C1Q"/>
    <property type="match status" value="1"/>
</dbReference>
<dbReference type="PANTHER" id="PTHR15427">
    <property type="entry name" value="EMILIN ELASTIN MICROFIBRIL INTERFACE-LOCATED PROTEIN ELASTIN MICROFIBRIL INTERFACER"/>
    <property type="match status" value="1"/>
</dbReference>
<keyword evidence="4 9" id="KW-0732">Signal</keyword>
<feature type="region of interest" description="Disordered" evidence="8">
    <location>
        <begin position="64"/>
        <end position="96"/>
    </location>
</feature>
<dbReference type="PANTHER" id="PTHR15427:SF40">
    <property type="entry name" value="MULTIMERIN-2 PRECURSOR"/>
    <property type="match status" value="1"/>
</dbReference>
<reference evidence="13" key="1">
    <citation type="submission" date="2025-08" db="UniProtKB">
        <authorList>
            <consortium name="RefSeq"/>
        </authorList>
    </citation>
    <scope>IDENTIFICATION</scope>
</reference>
<dbReference type="InterPro" id="IPR001073">
    <property type="entry name" value="C1q_dom"/>
</dbReference>
<feature type="region of interest" description="Disordered" evidence="8">
    <location>
        <begin position="468"/>
        <end position="500"/>
    </location>
</feature>
<dbReference type="PRINTS" id="PR00007">
    <property type="entry name" value="COMPLEMNTC1Q"/>
</dbReference>
<dbReference type="KEGG" id="sasa:106606107"/>
<dbReference type="STRING" id="8030.ENSSSAP00000078099"/>
<evidence type="ECO:0000256" key="4">
    <source>
        <dbReference type="ARBA" id="ARBA00022729"/>
    </source>
</evidence>
<keyword evidence="6" id="KW-1015">Disulfide bond</keyword>
<evidence type="ECO:0000256" key="3">
    <source>
        <dbReference type="ARBA" id="ARBA00022530"/>
    </source>
</evidence>
<name>A0A1S3RZT0_SALSA</name>
<dbReference type="PaxDb" id="8030-ENSSSAP00000078099"/>
<keyword evidence="3" id="KW-0272">Extracellular matrix</keyword>
<feature type="compositionally biased region" description="Basic and acidic residues" evidence="8">
    <location>
        <begin position="279"/>
        <end position="292"/>
    </location>
</feature>
<evidence type="ECO:0000256" key="9">
    <source>
        <dbReference type="SAM" id="SignalP"/>
    </source>
</evidence>
<feature type="compositionally biased region" description="Basic and acidic residues" evidence="8">
    <location>
        <begin position="468"/>
        <end position="486"/>
    </location>
</feature>
<feature type="region of interest" description="Disordered" evidence="8">
    <location>
        <begin position="202"/>
        <end position="295"/>
    </location>
</feature>
<protein>
    <submittedName>
        <fullName evidence="13">LOW QUALITY PROTEIN: multimerin-2-like</fullName>
    </submittedName>
</protein>
<feature type="compositionally biased region" description="Basic and acidic residues" evidence="8">
    <location>
        <begin position="933"/>
        <end position="945"/>
    </location>
</feature>
<accession>A0A1S3RZT0</accession>
<sequence>MTTVGELMLLVLGLLVTAHCEVRARDPEVEEEDPDLPLEREGLDTQEMGVGVHPEPGGIDIPHLRTGPRGHEPDVPGSAHHPLGHGPHGQPHQVGPGLNPLGLLPEKSALPPGEGGSYPARTGNWCAFVHRRIVTTAVSCGTEEYTIKSQSPCPNGTPDCQLVMYKLSTRPVYRLDQKIFTALLWRCCTGHGGENCEETVADGHISDSADPTMAGRPHPGDTEPHHTGTQSRLTHQPEWGQNDFQVSENPLHESHPSEADNNNDTHTGSREPPSYPRQAQEHIPHHGDDHPHTPTTACRISIMETQSAVRWRLTLYCPTQTPCLPSLPHMMALLMSQLQPMLDGFNRTLEHLTLEVRGLSQDVAQLRSSQWEVKEEALRGAGAREDTEAFEAKLEQSFQDIKEVRRELERQRAEMADRLHSQHALLHYNITNFKTDIDAKIKHNDKMLQVNLESLNATLSDMKLEQEHLSEELQRDLTSPGDRREPNQVQPNQAQHPPEDSAVWESIARLDNKVVNNTVRVNALVEDLEIANDNVLDLKRGFRGLEENIAQTWRNSQIQFMETGLEVEAAKVAVLNSVNELASNLTLRSKQLQDMETDMDYLYTQFYKNVSSARDCDCKAFTATISRLEQGLTNVTELANDNRLALDGSTDAGSERWSPFVEDIYQGLDHVKASLAFEQEKSRTLHHNVTQLLASFLDIQKDVLSLRESDEWLAGEMRHLSSSFFSLLNDAIRHTDVLEMLLGEEVMGFMDWPLSNQEAHSIPALQERLRHMQEQIMGQNLSLNSLLEAARAEEFPASDEPSVLVDLASRGLKRRSGDQRSDHLVVSAASEDRQDYSDSDLWSLEKAVKELGEKVHRLEYRPCTASCNNTKDGAKLQAEVAWLRRGLENHLSLFKNVFSNSEGLADSESTLDLDQLWALMKRKEGKRQRKRNNNKERIKDHIGERDNLRSRRDTSVLSKLGDSPLMFLARSIQRSRPSDSSLLVFEDTSLNLGQMYSTHTGMFQAPLAGIYLFTLTLNMEPGPSLSGLRRENGELAATLHQDKMALFGPVTRVCLLQLQQGEELRLELYEGTLVTDDPKDNTFAGLLLHQTT</sequence>
<feature type="coiled-coil region" evidence="7">
    <location>
        <begin position="349"/>
        <end position="418"/>
    </location>
</feature>
<evidence type="ECO:0000256" key="2">
    <source>
        <dbReference type="ARBA" id="ARBA00022525"/>
    </source>
</evidence>
<feature type="domain" description="EMI" evidence="11">
    <location>
        <begin position="122"/>
        <end position="198"/>
    </location>
</feature>
<dbReference type="RefSeq" id="XP_014057705.2">
    <property type="nucleotide sequence ID" value="XM_014202230.2"/>
</dbReference>
<dbReference type="InterPro" id="IPR011489">
    <property type="entry name" value="EMI_domain"/>
</dbReference>
<feature type="region of interest" description="Disordered" evidence="8">
    <location>
        <begin position="924"/>
        <end position="945"/>
    </location>
</feature>